<dbReference type="EMBL" id="SGXF01000001">
    <property type="protein sequence ID" value="RZT02113.1"/>
    <property type="molecule type" value="Genomic_DNA"/>
</dbReference>
<evidence type="ECO:0000313" key="2">
    <source>
        <dbReference type="Proteomes" id="UP000292927"/>
    </source>
</evidence>
<dbReference type="RefSeq" id="WP_130432204.1">
    <property type="nucleotide sequence ID" value="NZ_SGXF01000001.1"/>
</dbReference>
<sequence>MRAEYVKMLQELLELPEAPQVNLKNMSENAIVLMMACERLDRIADSLEKLSGCVRTGPGVQYIKADVTGAIETYNQ</sequence>
<accession>A0A4Q7PMX2</accession>
<protein>
    <submittedName>
        <fullName evidence="1">Uncharacterized protein</fullName>
    </submittedName>
</protein>
<dbReference type="AlphaFoldDB" id="A0A4Q7PMX2"/>
<organism evidence="1 2">
    <name type="scientific">Cuneatibacter caecimuris</name>
    <dbReference type="NCBI Taxonomy" id="1796618"/>
    <lineage>
        <taxon>Bacteria</taxon>
        <taxon>Bacillati</taxon>
        <taxon>Bacillota</taxon>
        <taxon>Clostridia</taxon>
        <taxon>Lachnospirales</taxon>
        <taxon>Lachnospiraceae</taxon>
        <taxon>Cuneatibacter</taxon>
    </lineage>
</organism>
<keyword evidence="2" id="KW-1185">Reference proteome</keyword>
<proteinExistence type="predicted"/>
<reference evidence="1 2" key="1">
    <citation type="submission" date="2019-02" db="EMBL/GenBank/DDBJ databases">
        <title>Genomic Encyclopedia of Type Strains, Phase IV (KMG-IV): sequencing the most valuable type-strain genomes for metagenomic binning, comparative biology and taxonomic classification.</title>
        <authorList>
            <person name="Goeker M."/>
        </authorList>
    </citation>
    <scope>NUCLEOTIDE SEQUENCE [LARGE SCALE GENOMIC DNA]</scope>
    <source>
        <strain evidence="1 2">DSM 29486</strain>
    </source>
</reference>
<evidence type="ECO:0000313" key="1">
    <source>
        <dbReference type="EMBL" id="RZT02113.1"/>
    </source>
</evidence>
<gene>
    <name evidence="1" type="ORF">EV209_0218</name>
</gene>
<name>A0A4Q7PMX2_9FIRM</name>
<comment type="caution">
    <text evidence="1">The sequence shown here is derived from an EMBL/GenBank/DDBJ whole genome shotgun (WGS) entry which is preliminary data.</text>
</comment>
<dbReference type="Proteomes" id="UP000292927">
    <property type="component" value="Unassembled WGS sequence"/>
</dbReference>